<name>A0A1T4LHW8_9PORP</name>
<reference evidence="5" key="1">
    <citation type="submission" date="2017-02" db="EMBL/GenBank/DDBJ databases">
        <authorList>
            <person name="Varghese N."/>
            <person name="Submissions S."/>
        </authorList>
    </citation>
    <scope>NUCLEOTIDE SEQUENCE [LARGE SCALE GENOMIC DNA]</scope>
    <source>
        <strain evidence="5">ATCC 51356</strain>
    </source>
</reference>
<dbReference type="PANTHER" id="PTHR43673:SF10">
    <property type="entry name" value="NADH DEHYDROGENASE_NAD(P)H NITROREDUCTASE XCC3605-RELATED"/>
    <property type="match status" value="1"/>
</dbReference>
<dbReference type="Proteomes" id="UP000190121">
    <property type="component" value="Unassembled WGS sequence"/>
</dbReference>
<dbReference type="STRING" id="29524.SAMN02745171_00438"/>
<dbReference type="AlphaFoldDB" id="A0A1T4LHW8"/>
<dbReference type="InterPro" id="IPR000415">
    <property type="entry name" value="Nitroreductase-like"/>
</dbReference>
<protein>
    <submittedName>
        <fullName evidence="4">Nitroreductase</fullName>
    </submittedName>
</protein>
<dbReference type="InterPro" id="IPR029479">
    <property type="entry name" value="Nitroreductase"/>
</dbReference>
<dbReference type="EMBL" id="FUXE01000003">
    <property type="protein sequence ID" value="SJZ54399.1"/>
    <property type="molecule type" value="Genomic_DNA"/>
</dbReference>
<dbReference type="GO" id="GO:0016491">
    <property type="term" value="F:oxidoreductase activity"/>
    <property type="evidence" value="ECO:0007669"/>
    <property type="project" value="UniProtKB-KW"/>
</dbReference>
<keyword evidence="2" id="KW-0560">Oxidoreductase</keyword>
<dbReference type="PANTHER" id="PTHR43673">
    <property type="entry name" value="NAD(P)H NITROREDUCTASE YDGI-RELATED"/>
    <property type="match status" value="1"/>
</dbReference>
<keyword evidence="5" id="KW-1185">Reference proteome</keyword>
<dbReference type="RefSeq" id="WP_078736388.1">
    <property type="nucleotide sequence ID" value="NZ_FUXE01000003.1"/>
</dbReference>
<evidence type="ECO:0000259" key="3">
    <source>
        <dbReference type="Pfam" id="PF00881"/>
    </source>
</evidence>
<dbReference type="OrthoDB" id="9809288at2"/>
<proteinExistence type="inferred from homology"/>
<dbReference type="Pfam" id="PF00881">
    <property type="entry name" value="Nitroreductase"/>
    <property type="match status" value="1"/>
</dbReference>
<accession>A0A1T4LHW8</accession>
<evidence type="ECO:0000256" key="1">
    <source>
        <dbReference type="ARBA" id="ARBA00007118"/>
    </source>
</evidence>
<evidence type="ECO:0000313" key="4">
    <source>
        <dbReference type="EMBL" id="SJZ54399.1"/>
    </source>
</evidence>
<gene>
    <name evidence="4" type="ORF">SAMN02745171_00438</name>
</gene>
<comment type="similarity">
    <text evidence="1">Belongs to the nitroreductase family.</text>
</comment>
<evidence type="ECO:0000313" key="5">
    <source>
        <dbReference type="Proteomes" id="UP000190121"/>
    </source>
</evidence>
<dbReference type="SUPFAM" id="SSF55469">
    <property type="entry name" value="FMN-dependent nitroreductase-like"/>
    <property type="match status" value="1"/>
</dbReference>
<organism evidence="4 5">
    <name type="scientific">Porphyromonas circumdentaria</name>
    <dbReference type="NCBI Taxonomy" id="29524"/>
    <lineage>
        <taxon>Bacteria</taxon>
        <taxon>Pseudomonadati</taxon>
        <taxon>Bacteroidota</taxon>
        <taxon>Bacteroidia</taxon>
        <taxon>Bacteroidales</taxon>
        <taxon>Porphyromonadaceae</taxon>
        <taxon>Porphyromonas</taxon>
    </lineage>
</organism>
<feature type="domain" description="Nitroreductase" evidence="3">
    <location>
        <begin position="11"/>
        <end position="161"/>
    </location>
</feature>
<dbReference type="Gene3D" id="3.40.109.10">
    <property type="entry name" value="NADH Oxidase"/>
    <property type="match status" value="1"/>
</dbReference>
<evidence type="ECO:0000256" key="2">
    <source>
        <dbReference type="ARBA" id="ARBA00023002"/>
    </source>
</evidence>
<sequence length="183" mass="20387">MDVQELYKLFAQRQSDRRFDANRPIPNEILTRILENSLLAPSACNEQPWQTIVVTDPERVKEVAKAARKGSLGQNKFIEQAPVHLILVADPPFILARLGSKVRGVDYVQNDLGIFAAYITLAAAAEGIGSCIIGWLNGGAIAEVLGIPKNKKVFLDIVLGYSLDPVRTKKRKPKNQLLHFEKW</sequence>